<evidence type="ECO:0000256" key="9">
    <source>
        <dbReference type="ARBA" id="ARBA00023170"/>
    </source>
</evidence>
<feature type="domain" description="G-protein coupled receptors family 1 profile" evidence="14">
    <location>
        <begin position="41"/>
        <end position="290"/>
    </location>
</feature>
<evidence type="ECO:0000256" key="10">
    <source>
        <dbReference type="ARBA" id="ARBA00023180"/>
    </source>
</evidence>
<accession>A0A1U7SK88</accession>
<evidence type="ECO:0000259" key="14">
    <source>
        <dbReference type="PROSITE" id="PS50262"/>
    </source>
</evidence>
<feature type="transmembrane region" description="Helical" evidence="13">
    <location>
        <begin position="272"/>
        <end position="292"/>
    </location>
</feature>
<keyword evidence="9 12" id="KW-0675">Receptor</keyword>
<comment type="similarity">
    <text evidence="12">Belongs to the G-protein coupled receptor 1 family.</text>
</comment>
<feature type="transmembrane region" description="Helical" evidence="13">
    <location>
        <begin position="193"/>
        <end position="221"/>
    </location>
</feature>
<evidence type="ECO:0000256" key="5">
    <source>
        <dbReference type="ARBA" id="ARBA00022725"/>
    </source>
</evidence>
<dbReference type="OrthoDB" id="9444602at2759"/>
<proteinExistence type="inferred from homology"/>
<keyword evidence="11 12" id="KW-0807">Transducer</keyword>
<dbReference type="PROSITE" id="PS50262">
    <property type="entry name" value="G_PROTEIN_RECEP_F1_2"/>
    <property type="match status" value="1"/>
</dbReference>
<dbReference type="PANTHER" id="PTHR26454">
    <property type="entry name" value="OLFACTORY RECEPTOR"/>
    <property type="match status" value="1"/>
</dbReference>
<keyword evidence="10" id="KW-0325">Glycoprotein</keyword>
<keyword evidence="15" id="KW-1185">Reference proteome</keyword>
<dbReference type="FunFam" id="1.20.1070.10:FF:000010">
    <property type="entry name" value="Olfactory receptor"/>
    <property type="match status" value="1"/>
</dbReference>
<dbReference type="GeneID" id="102386065"/>
<feature type="transmembrane region" description="Helical" evidence="13">
    <location>
        <begin position="21"/>
        <end position="48"/>
    </location>
</feature>
<dbReference type="InterPro" id="IPR047132">
    <property type="entry name" value="Olfact_rcpt_6C-like"/>
</dbReference>
<dbReference type="PROSITE" id="PS00237">
    <property type="entry name" value="G_PROTEIN_RECEP_F1_1"/>
    <property type="match status" value="1"/>
</dbReference>
<evidence type="ECO:0000256" key="3">
    <source>
        <dbReference type="ARBA" id="ARBA00022606"/>
    </source>
</evidence>
<organism evidence="15 16">
    <name type="scientific">Alligator sinensis</name>
    <name type="common">Chinese alligator</name>
    <dbReference type="NCBI Taxonomy" id="38654"/>
    <lineage>
        <taxon>Eukaryota</taxon>
        <taxon>Metazoa</taxon>
        <taxon>Chordata</taxon>
        <taxon>Craniata</taxon>
        <taxon>Vertebrata</taxon>
        <taxon>Euteleostomi</taxon>
        <taxon>Archelosauria</taxon>
        <taxon>Archosauria</taxon>
        <taxon>Crocodylia</taxon>
        <taxon>Alligatoridae</taxon>
        <taxon>Alligatorinae</taxon>
        <taxon>Alligator</taxon>
    </lineage>
</organism>
<evidence type="ECO:0000256" key="12">
    <source>
        <dbReference type="RuleBase" id="RU000688"/>
    </source>
</evidence>
<comment type="subcellular location">
    <subcellularLocation>
        <location evidence="1 13">Cell membrane</location>
        <topology evidence="1 13">Multi-pass membrane protein</topology>
    </subcellularLocation>
</comment>
<dbReference type="InterPro" id="IPR017452">
    <property type="entry name" value="GPCR_Rhodpsn_7TM"/>
</dbReference>
<dbReference type="KEGG" id="asn:102386065"/>
<keyword evidence="5 13" id="KW-0552">Olfaction</keyword>
<feature type="transmembrane region" description="Helical" evidence="13">
    <location>
        <begin position="60"/>
        <end position="82"/>
    </location>
</feature>
<dbReference type="PANTHER" id="PTHR26454:SF73">
    <property type="entry name" value="OLFACTORY RECEPTOR"/>
    <property type="match status" value="1"/>
</dbReference>
<evidence type="ECO:0000256" key="2">
    <source>
        <dbReference type="ARBA" id="ARBA00022475"/>
    </source>
</evidence>
<evidence type="ECO:0000313" key="15">
    <source>
        <dbReference type="Proteomes" id="UP000189705"/>
    </source>
</evidence>
<protein>
    <recommendedName>
        <fullName evidence="13">Olfactory receptor</fullName>
    </recommendedName>
</protein>
<dbReference type="SUPFAM" id="SSF81321">
    <property type="entry name" value="Family A G protein-coupled receptor-like"/>
    <property type="match status" value="1"/>
</dbReference>
<gene>
    <name evidence="16" type="primary">LOC102386065</name>
</gene>
<evidence type="ECO:0000256" key="11">
    <source>
        <dbReference type="ARBA" id="ARBA00023224"/>
    </source>
</evidence>
<dbReference type="AlphaFoldDB" id="A0A1U7SK88"/>
<sequence length="309" mass="34873">MKVENNTSVEEFILLGFPGSWYLQVSLFVFFLFVYSLTVMGNVAIIVLVRTHPRLQTPMYYFLCNFALLEIWFTTACVPKTLANLMSQSKSISFTGCLLQMYFVFSFGCIEYFLLAVMAYDRYLAICYPLRYSTIMNSTLSIQMAVGSWVGGFLVISVPASLISRLSFCGPNVINHFFCDISPWIILSCTDTYLVNMVCFIMFAIVILGSCVITLVSYIYIISTILRIPSAKGRQRAFSTCSSHLTVVIIWYGSTIFLHVKPSIEASLELTKIVTILNTAVTPLLNPFIYTLRNTEVKAILKKILRGET</sequence>
<dbReference type="Pfam" id="PF13853">
    <property type="entry name" value="7tm_4"/>
    <property type="match status" value="1"/>
</dbReference>
<keyword evidence="2 13" id="KW-1003">Cell membrane</keyword>
<name>A0A1U7SK88_ALLSI</name>
<evidence type="ECO:0000256" key="8">
    <source>
        <dbReference type="ARBA" id="ARBA00023136"/>
    </source>
</evidence>
<keyword evidence="6 13" id="KW-1133">Transmembrane helix</keyword>
<evidence type="ECO:0000256" key="4">
    <source>
        <dbReference type="ARBA" id="ARBA00022692"/>
    </source>
</evidence>
<evidence type="ECO:0000256" key="6">
    <source>
        <dbReference type="ARBA" id="ARBA00022989"/>
    </source>
</evidence>
<keyword evidence="4 12" id="KW-0812">Transmembrane</keyword>
<dbReference type="InterPro" id="IPR000276">
    <property type="entry name" value="GPCR_Rhodpsn"/>
</dbReference>
<dbReference type="CDD" id="cd13954">
    <property type="entry name" value="7tmA_OR"/>
    <property type="match status" value="1"/>
</dbReference>
<dbReference type="InParanoid" id="A0A1U7SK88"/>
<dbReference type="PRINTS" id="PR00237">
    <property type="entry name" value="GPCRRHODOPSN"/>
</dbReference>
<feature type="transmembrane region" description="Helical" evidence="13">
    <location>
        <begin position="242"/>
        <end position="260"/>
    </location>
</feature>
<keyword evidence="7 12" id="KW-0297">G-protein coupled receptor</keyword>
<evidence type="ECO:0000256" key="7">
    <source>
        <dbReference type="ARBA" id="ARBA00023040"/>
    </source>
</evidence>
<keyword evidence="3 13" id="KW-0716">Sensory transduction</keyword>
<feature type="transmembrane region" description="Helical" evidence="13">
    <location>
        <begin position="102"/>
        <end position="120"/>
    </location>
</feature>
<dbReference type="eggNOG" id="ENOG502SIF0">
    <property type="taxonomic scope" value="Eukaryota"/>
</dbReference>
<dbReference type="RefSeq" id="XP_006037298.1">
    <property type="nucleotide sequence ID" value="XM_006037236.1"/>
</dbReference>
<dbReference type="PRINTS" id="PR00245">
    <property type="entry name" value="OLFACTORYR"/>
</dbReference>
<dbReference type="GO" id="GO:0005886">
    <property type="term" value="C:plasma membrane"/>
    <property type="evidence" value="ECO:0007669"/>
    <property type="project" value="UniProtKB-SubCell"/>
</dbReference>
<keyword evidence="8 13" id="KW-0472">Membrane</keyword>
<dbReference type="Gene3D" id="1.20.1070.10">
    <property type="entry name" value="Rhodopsin 7-helix transmembrane proteins"/>
    <property type="match status" value="1"/>
</dbReference>
<evidence type="ECO:0000256" key="13">
    <source>
        <dbReference type="RuleBase" id="RU363047"/>
    </source>
</evidence>
<reference evidence="16" key="1">
    <citation type="submission" date="2025-08" db="UniProtKB">
        <authorList>
            <consortium name="RefSeq"/>
        </authorList>
    </citation>
    <scope>IDENTIFICATION</scope>
</reference>
<evidence type="ECO:0000313" key="16">
    <source>
        <dbReference type="RefSeq" id="XP_006037298.1"/>
    </source>
</evidence>
<dbReference type="GO" id="GO:0004984">
    <property type="term" value="F:olfactory receptor activity"/>
    <property type="evidence" value="ECO:0007669"/>
    <property type="project" value="InterPro"/>
</dbReference>
<dbReference type="InterPro" id="IPR000725">
    <property type="entry name" value="Olfact_rcpt"/>
</dbReference>
<evidence type="ECO:0000256" key="1">
    <source>
        <dbReference type="ARBA" id="ARBA00004651"/>
    </source>
</evidence>
<dbReference type="Proteomes" id="UP000189705">
    <property type="component" value="Unplaced"/>
</dbReference>
<feature type="transmembrane region" description="Helical" evidence="13">
    <location>
        <begin position="140"/>
        <end position="163"/>
    </location>
</feature>
<dbReference type="GO" id="GO:0004930">
    <property type="term" value="F:G protein-coupled receptor activity"/>
    <property type="evidence" value="ECO:0007669"/>
    <property type="project" value="UniProtKB-KW"/>
</dbReference>